<dbReference type="RefSeq" id="WP_093116783.1">
    <property type="nucleotide sequence ID" value="NZ_FODS01000006.1"/>
</dbReference>
<gene>
    <name evidence="2" type="ORF">SAMN04490248_1069</name>
</gene>
<reference evidence="2 3" key="1">
    <citation type="submission" date="2016-10" db="EMBL/GenBank/DDBJ databases">
        <authorList>
            <person name="de Groot N.N."/>
        </authorList>
    </citation>
    <scope>NUCLEOTIDE SEQUENCE [LARGE SCALE GENOMIC DNA]</scope>
    <source>
        <strain evidence="2 3">DSM 27842</strain>
    </source>
</reference>
<evidence type="ECO:0000313" key="3">
    <source>
        <dbReference type="Proteomes" id="UP000198893"/>
    </source>
</evidence>
<accession>A0A1H8Q4P8</accession>
<dbReference type="Pfam" id="PF20056">
    <property type="entry name" value="DUF6455"/>
    <property type="match status" value="1"/>
</dbReference>
<name>A0A1H8Q4P8_9RHOB</name>
<evidence type="ECO:0000313" key="2">
    <source>
        <dbReference type="EMBL" id="SEO49190.1"/>
    </source>
</evidence>
<evidence type="ECO:0000259" key="1">
    <source>
        <dbReference type="Pfam" id="PF20056"/>
    </source>
</evidence>
<dbReference type="EMBL" id="FODS01000006">
    <property type="protein sequence ID" value="SEO49190.1"/>
    <property type="molecule type" value="Genomic_DNA"/>
</dbReference>
<organism evidence="2 3">
    <name type="scientific">Salinihabitans flavidus</name>
    <dbReference type="NCBI Taxonomy" id="569882"/>
    <lineage>
        <taxon>Bacteria</taxon>
        <taxon>Pseudomonadati</taxon>
        <taxon>Pseudomonadota</taxon>
        <taxon>Alphaproteobacteria</taxon>
        <taxon>Rhodobacterales</taxon>
        <taxon>Roseobacteraceae</taxon>
        <taxon>Salinihabitans</taxon>
    </lineage>
</organism>
<dbReference type="InterPro" id="IPR045601">
    <property type="entry name" value="DUF6455"/>
</dbReference>
<feature type="domain" description="DUF6455" evidence="1">
    <location>
        <begin position="1"/>
        <end position="84"/>
    </location>
</feature>
<dbReference type="OrthoDB" id="7961152at2"/>
<protein>
    <recommendedName>
        <fullName evidence="1">DUF6455 domain-containing protein</fullName>
    </recommendedName>
</protein>
<dbReference type="AlphaFoldDB" id="A0A1H8Q4P8"/>
<proteinExistence type="predicted"/>
<keyword evidence="3" id="KW-1185">Reference proteome</keyword>
<sequence>MTDRSTIKHHADLLDRAATKLGADLEGALLSGRMRMDALGDAVLRCTECGCPGACVDWLDDEQARVEAPPHYCRNVRLLTTLRDAAR</sequence>
<dbReference type="STRING" id="569882.SAMN04490248_1069"/>
<dbReference type="Proteomes" id="UP000198893">
    <property type="component" value="Unassembled WGS sequence"/>
</dbReference>